<dbReference type="EMBL" id="OCPC01000004">
    <property type="protein sequence ID" value="SOE18117.1"/>
    <property type="molecule type" value="Genomic_DNA"/>
</dbReference>
<evidence type="ECO:0000256" key="6">
    <source>
        <dbReference type="SAM" id="Phobius"/>
    </source>
</evidence>
<dbReference type="AlphaFoldDB" id="A0A286IDL3"/>
<feature type="transmembrane region" description="Helical" evidence="6">
    <location>
        <begin position="290"/>
        <end position="312"/>
    </location>
</feature>
<sequence length="463" mass="49310">MHHELTEPRRLTDLPLKSDLLPPEGRPFEVNNRMVLAIAVPMTLAFLTTPVLGLVDTAVVGRLGDAALLGGLAIAAILFDLVFTTFNFLRTATTGLVAQAMGRGDPAEQQAVFWRSLMISVVAGGLVIAATPLLLAAGLAFMGARGEVAAAASTYLMIRALSAPAALANYAILGYVLGRGMGGTGLLLQTVINGTNIALSILLGLGLGFGLPGVAWATVIAEITGCAAGFLVIRRNFDRTHAPSWKQIIDRAAILRLMSLNGDIMIRSFALIAAFAWFTRLGTGFGETTLAANAILMNIFMVAGYYLDGFATAAEQLAGRAIGARYRPAFDKAVRLTVFWGFALAGFTTGFFLIFGDAMIGLMTTLEPVRLEAGTYLFWAALTAVAGVLAFEMDGVFIGATWSRDMRNMMLLSLALFILLSIGLTRIWGNQGLWISLNIFLVARGLTLLAILPRRRDQAFGAA</sequence>
<feature type="transmembrane region" description="Helical" evidence="6">
    <location>
        <begin position="434"/>
        <end position="452"/>
    </location>
</feature>
<feature type="transmembrane region" description="Helical" evidence="6">
    <location>
        <begin position="376"/>
        <end position="397"/>
    </location>
</feature>
<dbReference type="PANTHER" id="PTHR42893">
    <property type="entry name" value="PROTEIN DETOXIFICATION 44, CHLOROPLASTIC-RELATED"/>
    <property type="match status" value="1"/>
</dbReference>
<evidence type="ECO:0000256" key="3">
    <source>
        <dbReference type="ARBA" id="ARBA00022692"/>
    </source>
</evidence>
<evidence type="ECO:0000256" key="2">
    <source>
        <dbReference type="ARBA" id="ARBA00010199"/>
    </source>
</evidence>
<feature type="transmembrane region" description="Helical" evidence="6">
    <location>
        <begin position="254"/>
        <end position="278"/>
    </location>
</feature>
<feature type="transmembrane region" description="Helical" evidence="6">
    <location>
        <begin position="117"/>
        <end position="144"/>
    </location>
</feature>
<feature type="transmembrane region" description="Helical" evidence="6">
    <location>
        <begin position="185"/>
        <end position="207"/>
    </location>
</feature>
<dbReference type="InterPro" id="IPR002528">
    <property type="entry name" value="MATE_fam"/>
</dbReference>
<accession>A0A286IDL3</accession>
<dbReference type="CDD" id="cd13136">
    <property type="entry name" value="MATE_DinF_like"/>
    <property type="match status" value="1"/>
</dbReference>
<evidence type="ECO:0000313" key="7">
    <source>
        <dbReference type="EMBL" id="SOE18117.1"/>
    </source>
</evidence>
<keyword evidence="4 6" id="KW-1133">Transmembrane helix</keyword>
<protein>
    <submittedName>
        <fullName evidence="7">Putative MATE family efflux protein</fullName>
    </submittedName>
</protein>
<proteinExistence type="inferred from homology"/>
<evidence type="ECO:0000256" key="5">
    <source>
        <dbReference type="ARBA" id="ARBA00023136"/>
    </source>
</evidence>
<feature type="transmembrane region" description="Helical" evidence="6">
    <location>
        <begin position="409"/>
        <end position="428"/>
    </location>
</feature>
<dbReference type="Proteomes" id="UP000219465">
    <property type="component" value="Unassembled WGS sequence"/>
</dbReference>
<organism evidence="7 8">
    <name type="scientific">Hoeflea halophila</name>
    <dbReference type="NCBI Taxonomy" id="714899"/>
    <lineage>
        <taxon>Bacteria</taxon>
        <taxon>Pseudomonadati</taxon>
        <taxon>Pseudomonadota</taxon>
        <taxon>Alphaproteobacteria</taxon>
        <taxon>Hyphomicrobiales</taxon>
        <taxon>Rhizobiaceae</taxon>
        <taxon>Hoeflea</taxon>
    </lineage>
</organism>
<dbReference type="NCBIfam" id="TIGR00797">
    <property type="entry name" value="matE"/>
    <property type="match status" value="1"/>
</dbReference>
<dbReference type="OrthoDB" id="9789527at2"/>
<dbReference type="GO" id="GO:0042910">
    <property type="term" value="F:xenobiotic transmembrane transporter activity"/>
    <property type="evidence" value="ECO:0007669"/>
    <property type="project" value="InterPro"/>
</dbReference>
<gene>
    <name evidence="7" type="ORF">SAMN05877838_3031</name>
</gene>
<reference evidence="8" key="1">
    <citation type="submission" date="2017-08" db="EMBL/GenBank/DDBJ databases">
        <authorList>
            <person name="Varghese N."/>
            <person name="Submissions S."/>
        </authorList>
    </citation>
    <scope>NUCLEOTIDE SEQUENCE [LARGE SCALE GENOMIC DNA]</scope>
    <source>
        <strain evidence="8">KCTC 23107</strain>
    </source>
</reference>
<dbReference type="PANTHER" id="PTHR42893:SF46">
    <property type="entry name" value="PROTEIN DETOXIFICATION 44, CHLOROPLASTIC"/>
    <property type="match status" value="1"/>
</dbReference>
<feature type="transmembrane region" description="Helical" evidence="6">
    <location>
        <begin position="156"/>
        <end position="178"/>
    </location>
</feature>
<feature type="transmembrane region" description="Helical" evidence="6">
    <location>
        <begin position="213"/>
        <end position="233"/>
    </location>
</feature>
<keyword evidence="5 6" id="KW-0472">Membrane</keyword>
<keyword evidence="8" id="KW-1185">Reference proteome</keyword>
<evidence type="ECO:0000256" key="1">
    <source>
        <dbReference type="ARBA" id="ARBA00004141"/>
    </source>
</evidence>
<feature type="transmembrane region" description="Helical" evidence="6">
    <location>
        <begin position="34"/>
        <end position="55"/>
    </location>
</feature>
<comment type="subcellular location">
    <subcellularLocation>
        <location evidence="1">Membrane</location>
        <topology evidence="1">Multi-pass membrane protein</topology>
    </subcellularLocation>
</comment>
<keyword evidence="3 6" id="KW-0812">Transmembrane</keyword>
<evidence type="ECO:0000256" key="4">
    <source>
        <dbReference type="ARBA" id="ARBA00022989"/>
    </source>
</evidence>
<dbReference type="InterPro" id="IPR044644">
    <property type="entry name" value="DinF-like"/>
</dbReference>
<dbReference type="GO" id="GO:0005886">
    <property type="term" value="C:plasma membrane"/>
    <property type="evidence" value="ECO:0007669"/>
    <property type="project" value="TreeGrafter"/>
</dbReference>
<dbReference type="GO" id="GO:0015297">
    <property type="term" value="F:antiporter activity"/>
    <property type="evidence" value="ECO:0007669"/>
    <property type="project" value="InterPro"/>
</dbReference>
<dbReference type="Pfam" id="PF01554">
    <property type="entry name" value="MatE"/>
    <property type="match status" value="2"/>
</dbReference>
<feature type="transmembrane region" description="Helical" evidence="6">
    <location>
        <begin position="333"/>
        <end position="356"/>
    </location>
</feature>
<name>A0A286IDL3_9HYPH</name>
<evidence type="ECO:0000313" key="8">
    <source>
        <dbReference type="Proteomes" id="UP000219465"/>
    </source>
</evidence>
<comment type="similarity">
    <text evidence="2">Belongs to the multi antimicrobial extrusion (MATE) (TC 2.A.66.1) family.</text>
</comment>
<feature type="transmembrane region" description="Helical" evidence="6">
    <location>
        <begin position="67"/>
        <end position="89"/>
    </location>
</feature>